<gene>
    <name evidence="1" type="ORF">ACN38_g7661</name>
</gene>
<dbReference type="EMBL" id="LHQQ01000131">
    <property type="protein sequence ID" value="KOS41482.1"/>
    <property type="molecule type" value="Genomic_DNA"/>
</dbReference>
<proteinExistence type="predicted"/>
<protein>
    <submittedName>
        <fullName evidence="1">Uncharacterized protein</fullName>
    </submittedName>
</protein>
<keyword evidence="2" id="KW-1185">Reference proteome</keyword>
<sequence>MIDGSRAGITFCAWTVTLSMFTNMRNIPRCLSEWFRGNIRPEFATLLNQPKASSLLFLHLVYTYGMVGGDACISQHNHPRHA</sequence>
<organism evidence="1 2">
    <name type="scientific">Penicillium nordicum</name>
    <dbReference type="NCBI Taxonomy" id="229535"/>
    <lineage>
        <taxon>Eukaryota</taxon>
        <taxon>Fungi</taxon>
        <taxon>Dikarya</taxon>
        <taxon>Ascomycota</taxon>
        <taxon>Pezizomycotina</taxon>
        <taxon>Eurotiomycetes</taxon>
        <taxon>Eurotiomycetidae</taxon>
        <taxon>Eurotiales</taxon>
        <taxon>Aspergillaceae</taxon>
        <taxon>Penicillium</taxon>
    </lineage>
</organism>
<name>A0A0M9WE73_9EURO</name>
<dbReference type="Proteomes" id="UP000037696">
    <property type="component" value="Unassembled WGS sequence"/>
</dbReference>
<dbReference type="AlphaFoldDB" id="A0A0M9WE73"/>
<reference evidence="1 2" key="1">
    <citation type="submission" date="2015-08" db="EMBL/GenBank/DDBJ databases">
        <title>Genome sequencing of Penicillium nordicum.</title>
        <authorList>
            <person name="Nguyen H.D."/>
            <person name="Seifert K.A."/>
        </authorList>
    </citation>
    <scope>NUCLEOTIDE SEQUENCE [LARGE SCALE GENOMIC DNA]</scope>
    <source>
        <strain evidence="1 2">DAOMC 185683</strain>
    </source>
</reference>
<evidence type="ECO:0000313" key="2">
    <source>
        <dbReference type="Proteomes" id="UP000037696"/>
    </source>
</evidence>
<accession>A0A0M9WE73</accession>
<evidence type="ECO:0000313" key="1">
    <source>
        <dbReference type="EMBL" id="KOS41482.1"/>
    </source>
</evidence>
<comment type="caution">
    <text evidence="1">The sequence shown here is derived from an EMBL/GenBank/DDBJ whole genome shotgun (WGS) entry which is preliminary data.</text>
</comment>